<dbReference type="InterPro" id="IPR051150">
    <property type="entry name" value="SWT21/TCAB1_mRNA_Telomere"/>
</dbReference>
<sequence length="391" mass="43106">MAAWSPPVLDLSSDPQPVHTYDINQECNFARSARWTPDGSMFMAQCENRTLQLFTPSSTIEPVSTSPSLVLPQSAPILDFAWYPTASPMDPSSFCVLASVRECPVKLLDASDGRLRASYKIVDHRERFIAPHSMTFNPTATKIYCGHEDAIEVFDVSQPGNGVRIPTTPSKKSKDGLKGIISALSFSPTYSTESDGFYAAATLNQCLSNLALYTESQPDGVPLMFVGGGPRAAVTQVRFNPMNPHILYAAYRRREEIIGWDLRSDVTVPFVKYVGPHRPTTNQKMSFDIDCSGRRLMTGDQQGAIHVFNLQVPNDGENSSETTVKYPDLTFKGHSDSVPCVGFHPYRPILLSVSGSRHFDDLEGQVDSDSGSDSDESESYWECLVQQGGKR</sequence>
<organism evidence="2 3">
    <name type="scientific">Agaricus bisporus var. burnettii</name>
    <dbReference type="NCBI Taxonomy" id="192524"/>
    <lineage>
        <taxon>Eukaryota</taxon>
        <taxon>Fungi</taxon>
        <taxon>Dikarya</taxon>
        <taxon>Basidiomycota</taxon>
        <taxon>Agaricomycotina</taxon>
        <taxon>Agaricomycetes</taxon>
        <taxon>Agaricomycetidae</taxon>
        <taxon>Agaricales</taxon>
        <taxon>Agaricineae</taxon>
        <taxon>Agaricaceae</taxon>
        <taxon>Agaricus</taxon>
    </lineage>
</organism>
<evidence type="ECO:0000313" key="3">
    <source>
        <dbReference type="Proteomes" id="UP000629468"/>
    </source>
</evidence>
<accession>A0A8H7BVK7</accession>
<comment type="caution">
    <text evidence="2">The sequence shown here is derived from an EMBL/GenBank/DDBJ whole genome shotgun (WGS) entry which is preliminary data.</text>
</comment>
<dbReference type="InterPro" id="IPR015943">
    <property type="entry name" value="WD40/YVTN_repeat-like_dom_sf"/>
</dbReference>
<dbReference type="PANTHER" id="PTHR13211">
    <property type="entry name" value="TELOMERASE CAJAL BODY PROTEIN 1"/>
    <property type="match status" value="1"/>
</dbReference>
<name>A0A8H7BVK7_AGABI</name>
<dbReference type="Pfam" id="PF00400">
    <property type="entry name" value="WD40"/>
    <property type="match status" value="1"/>
</dbReference>
<dbReference type="InterPro" id="IPR036322">
    <property type="entry name" value="WD40_repeat_dom_sf"/>
</dbReference>
<dbReference type="SUPFAM" id="SSF50978">
    <property type="entry name" value="WD40 repeat-like"/>
    <property type="match status" value="1"/>
</dbReference>
<dbReference type="AlphaFoldDB" id="A0A8H7BVK7"/>
<dbReference type="Proteomes" id="UP000629468">
    <property type="component" value="Unassembled WGS sequence"/>
</dbReference>
<dbReference type="EMBL" id="JABXXO010000016">
    <property type="protein sequence ID" value="KAF7759839.1"/>
    <property type="molecule type" value="Genomic_DNA"/>
</dbReference>
<dbReference type="SMART" id="SM00320">
    <property type="entry name" value="WD40"/>
    <property type="match status" value="5"/>
</dbReference>
<feature type="compositionally biased region" description="Acidic residues" evidence="1">
    <location>
        <begin position="362"/>
        <end position="379"/>
    </location>
</feature>
<evidence type="ECO:0000256" key="1">
    <source>
        <dbReference type="SAM" id="MobiDB-lite"/>
    </source>
</evidence>
<evidence type="ECO:0000313" key="2">
    <source>
        <dbReference type="EMBL" id="KAF7759839.1"/>
    </source>
</evidence>
<gene>
    <name evidence="2" type="ORF">Agabi119p4_11534</name>
</gene>
<dbReference type="Gene3D" id="2.130.10.10">
    <property type="entry name" value="YVTN repeat-like/Quinoprotein amine dehydrogenase"/>
    <property type="match status" value="2"/>
</dbReference>
<reference evidence="2 3" key="1">
    <citation type="journal article" name="Sci. Rep.">
        <title>Telomere-to-telomere assembled and centromere annotated genomes of the two main subspecies of the button mushroom Agaricus bisporus reveal especially polymorphic chromosome ends.</title>
        <authorList>
            <person name="Sonnenberg A.S.M."/>
            <person name="Sedaghat-Telgerd N."/>
            <person name="Lavrijssen B."/>
            <person name="Ohm R.A."/>
            <person name="Hendrickx P.M."/>
            <person name="Scholtmeijer K."/>
            <person name="Baars J.J.P."/>
            <person name="van Peer A."/>
        </authorList>
    </citation>
    <scope>NUCLEOTIDE SEQUENCE [LARGE SCALE GENOMIC DNA]</scope>
    <source>
        <strain evidence="2 3">H119_p4</strain>
    </source>
</reference>
<proteinExistence type="predicted"/>
<protein>
    <submittedName>
        <fullName evidence="2">Uncharacterized protein</fullName>
    </submittedName>
</protein>
<dbReference type="PANTHER" id="PTHR13211:SF0">
    <property type="entry name" value="TELOMERASE CAJAL BODY PROTEIN 1"/>
    <property type="match status" value="1"/>
</dbReference>
<dbReference type="InterPro" id="IPR001680">
    <property type="entry name" value="WD40_rpt"/>
</dbReference>
<feature type="region of interest" description="Disordered" evidence="1">
    <location>
        <begin position="362"/>
        <end position="391"/>
    </location>
</feature>